<dbReference type="RefSeq" id="WP_044855404.1">
    <property type="nucleotide sequence ID" value="NZ_CP016174.1"/>
</dbReference>
<name>A0A193C4E3_AMYOR</name>
<dbReference type="STRING" id="31958.SD37_29535"/>
<feature type="signal peptide" evidence="2">
    <location>
        <begin position="1"/>
        <end position="28"/>
    </location>
</feature>
<feature type="chain" id="PRO_5008256434" description="Repetin" evidence="2">
    <location>
        <begin position="29"/>
        <end position="175"/>
    </location>
</feature>
<reference evidence="3 4" key="1">
    <citation type="journal article" date="2015" name="Genome Announc.">
        <title>Draft Genome Sequence of Norvancomycin-Producing Strain Amycolatopsis orientalis CPCC200066.</title>
        <authorList>
            <person name="Lei X."/>
            <person name="Yuan F."/>
            <person name="Shi Y."/>
            <person name="Li X."/>
            <person name="Wang L."/>
            <person name="Hong B."/>
        </authorList>
    </citation>
    <scope>NUCLEOTIDE SEQUENCE [LARGE SCALE GENOMIC DNA]</scope>
    <source>
        <strain evidence="3 4">B-37</strain>
    </source>
</reference>
<accession>A0A193C4E3</accession>
<evidence type="ECO:0000313" key="3">
    <source>
        <dbReference type="EMBL" id="ANN19352.1"/>
    </source>
</evidence>
<keyword evidence="2" id="KW-0732">Signal</keyword>
<evidence type="ECO:0000313" key="4">
    <source>
        <dbReference type="Proteomes" id="UP000093695"/>
    </source>
</evidence>
<sequence length="175" mass="18661">MKRSRELAAIGAAMVIASTLVASGPASGAEEGKGKPSEPSLTGSAKMLRKDGQDVRFTFDARGLFPESKGRFRVSHAGEGFSAYFQGRVDCLVVGGPVAVVTGIVEDTNVPELKDRRVGMTVYDHGRQDRVGYSWGPDRDNKQIVPPCLSSAPFERVGTGDFKAVEWFPPGSGIS</sequence>
<dbReference type="EMBL" id="CP016174">
    <property type="protein sequence ID" value="ANN19352.1"/>
    <property type="molecule type" value="Genomic_DNA"/>
</dbReference>
<evidence type="ECO:0000256" key="1">
    <source>
        <dbReference type="SAM" id="MobiDB-lite"/>
    </source>
</evidence>
<gene>
    <name evidence="3" type="ORF">SD37_29535</name>
</gene>
<evidence type="ECO:0008006" key="5">
    <source>
        <dbReference type="Google" id="ProtNLM"/>
    </source>
</evidence>
<dbReference type="KEGG" id="aori:SD37_29535"/>
<evidence type="ECO:0000256" key="2">
    <source>
        <dbReference type="SAM" id="SignalP"/>
    </source>
</evidence>
<feature type="region of interest" description="Disordered" evidence="1">
    <location>
        <begin position="24"/>
        <end position="44"/>
    </location>
</feature>
<protein>
    <recommendedName>
        <fullName evidence="5">Repetin</fullName>
    </recommendedName>
</protein>
<proteinExistence type="predicted"/>
<organism evidence="3 4">
    <name type="scientific">Amycolatopsis orientalis</name>
    <name type="common">Nocardia orientalis</name>
    <dbReference type="NCBI Taxonomy" id="31958"/>
    <lineage>
        <taxon>Bacteria</taxon>
        <taxon>Bacillati</taxon>
        <taxon>Actinomycetota</taxon>
        <taxon>Actinomycetes</taxon>
        <taxon>Pseudonocardiales</taxon>
        <taxon>Pseudonocardiaceae</taxon>
        <taxon>Amycolatopsis</taxon>
    </lineage>
</organism>
<dbReference type="AlphaFoldDB" id="A0A193C4E3"/>
<dbReference type="Proteomes" id="UP000093695">
    <property type="component" value="Chromosome"/>
</dbReference>
<keyword evidence="4" id="KW-1185">Reference proteome</keyword>